<dbReference type="InterPro" id="IPR027417">
    <property type="entry name" value="P-loop_NTPase"/>
</dbReference>
<name>A0A8J7HFF9_9CYAN</name>
<dbReference type="SMART" id="SM00382">
    <property type="entry name" value="AAA"/>
    <property type="match status" value="1"/>
</dbReference>
<dbReference type="SUPFAM" id="SSF52540">
    <property type="entry name" value="P-loop containing nucleoside triphosphate hydrolases"/>
    <property type="match status" value="1"/>
</dbReference>
<dbReference type="PANTHER" id="PTHR43117">
    <property type="entry name" value="OSMOPROTECTANT IMPORT ATP-BINDING PROTEIN OSMV"/>
    <property type="match status" value="1"/>
</dbReference>
<evidence type="ECO:0000256" key="1">
    <source>
        <dbReference type="ARBA" id="ARBA00005417"/>
    </source>
</evidence>
<dbReference type="Pfam" id="PF00005">
    <property type="entry name" value="ABC_tran"/>
    <property type="match status" value="1"/>
</dbReference>
<dbReference type="CDD" id="cd03295">
    <property type="entry name" value="ABC_OpuCA_Osmoprotection"/>
    <property type="match status" value="1"/>
</dbReference>
<proteinExistence type="inferred from homology"/>
<sequence>MQQDKQITVEFRDVTFSRDRRPLVSNLNFSIRQGEALVLLGRSGSGKTTTMKLINRLFTPTQGEVLFNGISTTQWDEIKLRRKIGYVIQETGLFPHFTVERNVGLVPTLEAWQPKQIKTRVYELLHLVGLEPAQFAGRYPHELSGGQRQRVGVARALAADPPMLLMDEPFGALDPITRLELQQEFRRLQQELGKTVVFVTHDIQEAFVLASRIGLMYGGELVVLATKNEFVESQHPESIAFLQCLRSVQDNL</sequence>
<comment type="caution">
    <text evidence="7">The sequence shown here is derived from an EMBL/GenBank/DDBJ whole genome shotgun (WGS) entry which is preliminary data.</text>
</comment>
<evidence type="ECO:0000313" key="7">
    <source>
        <dbReference type="EMBL" id="MBH8551541.1"/>
    </source>
</evidence>
<dbReference type="PANTHER" id="PTHR43117:SF4">
    <property type="entry name" value="OSMOPROTECTANT IMPORT ATP-BINDING PROTEIN OSMV"/>
    <property type="match status" value="1"/>
</dbReference>
<keyword evidence="3" id="KW-0547">Nucleotide-binding</keyword>
<protein>
    <recommendedName>
        <fullName evidence="5">ABC-type quaternary amine transporter</fullName>
        <ecNumber evidence="5">7.6.2.9</ecNumber>
    </recommendedName>
</protein>
<organism evidence="7 8">
    <name type="scientific">Atlanticothrix silvestris CENA357</name>
    <dbReference type="NCBI Taxonomy" id="1725252"/>
    <lineage>
        <taxon>Bacteria</taxon>
        <taxon>Bacillati</taxon>
        <taxon>Cyanobacteriota</taxon>
        <taxon>Cyanophyceae</taxon>
        <taxon>Nostocales</taxon>
        <taxon>Nodulariaceae</taxon>
        <taxon>Atlanticothrix</taxon>
        <taxon>Atlanticothrix silvestris</taxon>
    </lineage>
</organism>
<dbReference type="PROSITE" id="PS50893">
    <property type="entry name" value="ABC_TRANSPORTER_2"/>
    <property type="match status" value="1"/>
</dbReference>
<evidence type="ECO:0000256" key="5">
    <source>
        <dbReference type="ARBA" id="ARBA00066388"/>
    </source>
</evidence>
<dbReference type="RefSeq" id="WP_214437850.1">
    <property type="nucleotide sequence ID" value="NZ_JAECZB010000005.1"/>
</dbReference>
<dbReference type="EC" id="7.6.2.9" evidence="5"/>
<evidence type="ECO:0000259" key="6">
    <source>
        <dbReference type="PROSITE" id="PS50893"/>
    </source>
</evidence>
<evidence type="ECO:0000256" key="4">
    <source>
        <dbReference type="ARBA" id="ARBA00022840"/>
    </source>
</evidence>
<keyword evidence="2" id="KW-0813">Transport</keyword>
<dbReference type="PROSITE" id="PS00211">
    <property type="entry name" value="ABC_TRANSPORTER_1"/>
    <property type="match status" value="1"/>
</dbReference>
<reference evidence="7 8" key="1">
    <citation type="journal article" date="2021" name="Int. J. Syst. Evol. Microbiol.">
        <title>Amazonocrinis nigriterrae gen. nov., sp. nov., Atlanticothrix silvestris gen. nov., sp. nov. and Dendronalium phyllosphericum gen. nov., sp. nov., nostocacean cyanobacteria from Brazilian environments.</title>
        <authorList>
            <person name="Alvarenga D.O."/>
            <person name="Andreote A.P.D."/>
            <person name="Branco L.H.Z."/>
            <person name="Delbaje E."/>
            <person name="Cruz R.B."/>
            <person name="Varani A.M."/>
            <person name="Fiore M.F."/>
        </authorList>
    </citation>
    <scope>NUCLEOTIDE SEQUENCE [LARGE SCALE GENOMIC DNA]</scope>
    <source>
        <strain evidence="7 8">CENA357</strain>
    </source>
</reference>
<dbReference type="AlphaFoldDB" id="A0A8J7HFF9"/>
<evidence type="ECO:0000256" key="2">
    <source>
        <dbReference type="ARBA" id="ARBA00022448"/>
    </source>
</evidence>
<keyword evidence="8" id="KW-1185">Reference proteome</keyword>
<accession>A0A8J7HFF9</accession>
<feature type="domain" description="ABC transporter" evidence="6">
    <location>
        <begin position="9"/>
        <end position="243"/>
    </location>
</feature>
<evidence type="ECO:0000313" key="8">
    <source>
        <dbReference type="Proteomes" id="UP000599391"/>
    </source>
</evidence>
<dbReference type="FunFam" id="3.40.50.300:FF:000425">
    <property type="entry name" value="Probable ABC transporter, ATP-binding subunit"/>
    <property type="match status" value="1"/>
</dbReference>
<keyword evidence="4 7" id="KW-0067">ATP-binding</keyword>
<dbReference type="InterPro" id="IPR003439">
    <property type="entry name" value="ABC_transporter-like_ATP-bd"/>
</dbReference>
<dbReference type="GO" id="GO:0016887">
    <property type="term" value="F:ATP hydrolysis activity"/>
    <property type="evidence" value="ECO:0007669"/>
    <property type="project" value="InterPro"/>
</dbReference>
<dbReference type="GO" id="GO:0015418">
    <property type="term" value="F:ABC-type quaternary ammonium compound transporting activity"/>
    <property type="evidence" value="ECO:0007669"/>
    <property type="project" value="UniProtKB-EC"/>
</dbReference>
<dbReference type="GO" id="GO:0005524">
    <property type="term" value="F:ATP binding"/>
    <property type="evidence" value="ECO:0007669"/>
    <property type="project" value="UniProtKB-KW"/>
</dbReference>
<dbReference type="InterPro" id="IPR017871">
    <property type="entry name" value="ABC_transporter-like_CS"/>
</dbReference>
<dbReference type="InterPro" id="IPR003593">
    <property type="entry name" value="AAA+_ATPase"/>
</dbReference>
<comment type="similarity">
    <text evidence="1">Belongs to the ABC transporter superfamily.</text>
</comment>
<dbReference type="EMBL" id="JAECZB010000005">
    <property type="protein sequence ID" value="MBH8551541.1"/>
    <property type="molecule type" value="Genomic_DNA"/>
</dbReference>
<evidence type="ECO:0000256" key="3">
    <source>
        <dbReference type="ARBA" id="ARBA00022741"/>
    </source>
</evidence>
<dbReference type="Gene3D" id="3.40.50.300">
    <property type="entry name" value="P-loop containing nucleotide triphosphate hydrolases"/>
    <property type="match status" value="1"/>
</dbReference>
<dbReference type="Proteomes" id="UP000599391">
    <property type="component" value="Unassembled WGS sequence"/>
</dbReference>
<gene>
    <name evidence="7" type="ORF">I8751_03935</name>
</gene>